<dbReference type="AlphaFoldDB" id="A0A6A5X0H5"/>
<evidence type="ECO:0000256" key="4">
    <source>
        <dbReference type="ARBA" id="ARBA00015108"/>
    </source>
</evidence>
<dbReference type="CDD" id="cd20267">
    <property type="entry name" value="Complex1_LYR_LYRM7"/>
    <property type="match status" value="1"/>
</dbReference>
<comment type="subunit">
    <text evidence="3">Interacts with RIP1.</text>
</comment>
<evidence type="ECO:0000256" key="3">
    <source>
        <dbReference type="ARBA" id="ARBA00011589"/>
    </source>
</evidence>
<evidence type="ECO:0000256" key="1">
    <source>
        <dbReference type="ARBA" id="ARBA00004305"/>
    </source>
</evidence>
<comment type="function">
    <text evidence="8">Assembly factor required for Rieske Fe-S protein RIP1 incorporation into the cytochrome b-c1 (CIII) complex. Functions as a chaperone, binding to this subunit within the mitochondrial matrix and stabilizing it prior to its translocation and insertion into the late CIII dimeric intermediate within the mitochondrial inner membrane. Modulates the mitochondrial matrix zinc pool.</text>
</comment>
<gene>
    <name evidence="10" type="ORF">P154DRAFT_550710</name>
</gene>
<dbReference type="EMBL" id="ML977558">
    <property type="protein sequence ID" value="KAF2007048.1"/>
    <property type="molecule type" value="Genomic_DNA"/>
</dbReference>
<evidence type="ECO:0000256" key="9">
    <source>
        <dbReference type="SAM" id="MobiDB-lite"/>
    </source>
</evidence>
<evidence type="ECO:0000313" key="11">
    <source>
        <dbReference type="Proteomes" id="UP000799779"/>
    </source>
</evidence>
<evidence type="ECO:0000256" key="2">
    <source>
        <dbReference type="ARBA" id="ARBA00009949"/>
    </source>
</evidence>
<protein>
    <recommendedName>
        <fullName evidence="4">Mitochondrial zinc maintenance protein 1, mitochondrial</fullName>
    </recommendedName>
</protein>
<dbReference type="GO" id="GO:0005759">
    <property type="term" value="C:mitochondrial matrix"/>
    <property type="evidence" value="ECO:0007669"/>
    <property type="project" value="UniProtKB-SubCell"/>
</dbReference>
<dbReference type="InterPro" id="IPR045298">
    <property type="entry name" value="Complex1_LYR_LYRM7"/>
</dbReference>
<reference evidence="10" key="1">
    <citation type="journal article" date="2020" name="Stud. Mycol.">
        <title>101 Dothideomycetes genomes: a test case for predicting lifestyles and emergence of pathogens.</title>
        <authorList>
            <person name="Haridas S."/>
            <person name="Albert R."/>
            <person name="Binder M."/>
            <person name="Bloem J."/>
            <person name="Labutti K."/>
            <person name="Salamov A."/>
            <person name="Andreopoulos B."/>
            <person name="Baker S."/>
            <person name="Barry K."/>
            <person name="Bills G."/>
            <person name="Bluhm B."/>
            <person name="Cannon C."/>
            <person name="Castanera R."/>
            <person name="Culley D."/>
            <person name="Daum C."/>
            <person name="Ezra D."/>
            <person name="Gonzalez J."/>
            <person name="Henrissat B."/>
            <person name="Kuo A."/>
            <person name="Liang C."/>
            <person name="Lipzen A."/>
            <person name="Lutzoni F."/>
            <person name="Magnuson J."/>
            <person name="Mondo S."/>
            <person name="Nolan M."/>
            <person name="Ohm R."/>
            <person name="Pangilinan J."/>
            <person name="Park H.-J."/>
            <person name="Ramirez L."/>
            <person name="Alfaro M."/>
            <person name="Sun H."/>
            <person name="Tritt A."/>
            <person name="Yoshinaga Y."/>
            <person name="Zwiers L.-H."/>
            <person name="Turgeon B."/>
            <person name="Goodwin S."/>
            <person name="Spatafora J."/>
            <person name="Crous P."/>
            <person name="Grigoriev I."/>
        </authorList>
    </citation>
    <scope>NUCLEOTIDE SEQUENCE</scope>
    <source>
        <strain evidence="10">CBS 123094</strain>
    </source>
</reference>
<dbReference type="OrthoDB" id="529194at2759"/>
<keyword evidence="6" id="KW-0496">Mitochondrion</keyword>
<dbReference type="InterPro" id="IPR050435">
    <property type="entry name" value="MZM1/LYRM7"/>
</dbReference>
<evidence type="ECO:0000256" key="8">
    <source>
        <dbReference type="ARBA" id="ARBA00025268"/>
    </source>
</evidence>
<sequence length="115" mass="12916">MSREMALQAYRGLLRSTRIAFLGDFGMLAAARHQARLKFEENRGLPPNSEEMSREIAHADEVSKFLRENVVQGQATREAAESFRLRIHEYTERGDNEDIKKGKGNTLAGGKCCSS</sequence>
<dbReference type="Proteomes" id="UP000799779">
    <property type="component" value="Unassembled WGS sequence"/>
</dbReference>
<dbReference type="GO" id="GO:0034551">
    <property type="term" value="P:mitochondrial respiratory chain complex III assembly"/>
    <property type="evidence" value="ECO:0007669"/>
    <property type="project" value="InterPro"/>
</dbReference>
<evidence type="ECO:0000313" key="10">
    <source>
        <dbReference type="EMBL" id="KAF2007048.1"/>
    </source>
</evidence>
<comment type="subcellular location">
    <subcellularLocation>
        <location evidence="1">Mitochondrion matrix</location>
    </subcellularLocation>
</comment>
<comment type="similarity">
    <text evidence="2">Belongs to the complex I LYR family. MZM1 subfamily.</text>
</comment>
<evidence type="ECO:0000256" key="5">
    <source>
        <dbReference type="ARBA" id="ARBA00022946"/>
    </source>
</evidence>
<dbReference type="PANTHER" id="PTHR46749:SF1">
    <property type="entry name" value="COMPLEX III ASSEMBLY FACTOR LYRM7"/>
    <property type="match status" value="1"/>
</dbReference>
<feature type="region of interest" description="Disordered" evidence="9">
    <location>
        <begin position="96"/>
        <end position="115"/>
    </location>
</feature>
<keyword evidence="7" id="KW-0143">Chaperone</keyword>
<evidence type="ECO:0000256" key="7">
    <source>
        <dbReference type="ARBA" id="ARBA00023186"/>
    </source>
</evidence>
<keyword evidence="11" id="KW-1185">Reference proteome</keyword>
<evidence type="ECO:0000256" key="6">
    <source>
        <dbReference type="ARBA" id="ARBA00023128"/>
    </source>
</evidence>
<accession>A0A6A5X0H5</accession>
<organism evidence="10 11">
    <name type="scientific">Amniculicola lignicola CBS 123094</name>
    <dbReference type="NCBI Taxonomy" id="1392246"/>
    <lineage>
        <taxon>Eukaryota</taxon>
        <taxon>Fungi</taxon>
        <taxon>Dikarya</taxon>
        <taxon>Ascomycota</taxon>
        <taxon>Pezizomycotina</taxon>
        <taxon>Dothideomycetes</taxon>
        <taxon>Pleosporomycetidae</taxon>
        <taxon>Pleosporales</taxon>
        <taxon>Amniculicolaceae</taxon>
        <taxon>Amniculicola</taxon>
    </lineage>
</organism>
<keyword evidence="5" id="KW-0809">Transit peptide</keyword>
<dbReference type="GO" id="GO:0044183">
    <property type="term" value="F:protein folding chaperone"/>
    <property type="evidence" value="ECO:0007669"/>
    <property type="project" value="TreeGrafter"/>
</dbReference>
<name>A0A6A5X0H5_9PLEO</name>
<proteinExistence type="inferred from homology"/>
<dbReference type="PANTHER" id="PTHR46749">
    <property type="entry name" value="COMPLEX III ASSEMBLY FACTOR LYRM7"/>
    <property type="match status" value="1"/>
</dbReference>